<keyword evidence="4" id="KW-1185">Reference proteome</keyword>
<accession>A0ABT3JUS1</accession>
<evidence type="ECO:0000313" key="3">
    <source>
        <dbReference type="EMBL" id="MCW4472245.1"/>
    </source>
</evidence>
<proteinExistence type="predicted"/>
<evidence type="ECO:0000256" key="1">
    <source>
        <dbReference type="SAM" id="MobiDB-lite"/>
    </source>
</evidence>
<feature type="region of interest" description="Disordered" evidence="1">
    <location>
        <begin position="168"/>
        <end position="191"/>
    </location>
</feature>
<name>A0ABT3JUS1_9XANT</name>
<organism evidence="3 4">
    <name type="scientific">Xanthomonas chitinilytica</name>
    <dbReference type="NCBI Taxonomy" id="2989819"/>
    <lineage>
        <taxon>Bacteria</taxon>
        <taxon>Pseudomonadati</taxon>
        <taxon>Pseudomonadota</taxon>
        <taxon>Gammaproteobacteria</taxon>
        <taxon>Lysobacterales</taxon>
        <taxon>Lysobacteraceae</taxon>
        <taxon>Xanthomonas</taxon>
    </lineage>
</organism>
<dbReference type="PROSITE" id="PS51257">
    <property type="entry name" value="PROKAR_LIPOPROTEIN"/>
    <property type="match status" value="1"/>
</dbReference>
<comment type="caution">
    <text evidence="3">The sequence shown here is derived from an EMBL/GenBank/DDBJ whole genome shotgun (WGS) entry which is preliminary data.</text>
</comment>
<feature type="signal peptide" evidence="2">
    <location>
        <begin position="1"/>
        <end position="31"/>
    </location>
</feature>
<dbReference type="NCBIfam" id="NF040519">
    <property type="entry name" value="Sbal_3080_fam"/>
    <property type="match status" value="1"/>
</dbReference>
<reference evidence="3 4" key="1">
    <citation type="submission" date="2022-10" db="EMBL/GenBank/DDBJ databases">
        <title>Xanthomonas sp. H13-6.</title>
        <authorList>
            <person name="Liu X."/>
            <person name="Deng Z."/>
            <person name="Jiang Y."/>
            <person name="Yu T."/>
            <person name="Ai J."/>
        </authorList>
    </citation>
    <scope>NUCLEOTIDE SEQUENCE [LARGE SCALE GENOMIC DNA]</scope>
    <source>
        <strain evidence="3 4">H13-6</strain>
    </source>
</reference>
<evidence type="ECO:0000256" key="2">
    <source>
        <dbReference type="SAM" id="SignalP"/>
    </source>
</evidence>
<dbReference type="EMBL" id="JAPCHY010000004">
    <property type="protein sequence ID" value="MCW4472245.1"/>
    <property type="molecule type" value="Genomic_DNA"/>
</dbReference>
<protein>
    <submittedName>
        <fullName evidence="3">Sbal_3080 family lipoprotein</fullName>
    </submittedName>
</protein>
<keyword evidence="3" id="KW-0449">Lipoprotein</keyword>
<evidence type="ECO:0000313" key="4">
    <source>
        <dbReference type="Proteomes" id="UP001209922"/>
    </source>
</evidence>
<gene>
    <name evidence="3" type="ORF">OK345_06990</name>
</gene>
<dbReference type="Proteomes" id="UP001209922">
    <property type="component" value="Unassembled WGS sequence"/>
</dbReference>
<sequence>MNPQRVLGGSALLAALALAGCTSVNVKPATAADAFQHLCIHENPQVIVPDFVAILQRGLDRHGVSSELFSGARPAHCDYVLTYTARRSWDFATYLTHAELRIDRQGRHVASAQYHLRGKGGLSLTKWKSTEAKMTPVIDQLLANHAPGAAVRPAAPAAATLPAAAATTATAATGTETPPAAAPERPAAATGTASVRMDAYSRPEQAAQALAQMRNCNGPLRTVSVEDGRQVYSAGCWGGRKLLVDCSQDACRELQ</sequence>
<feature type="chain" id="PRO_5045563505" evidence="2">
    <location>
        <begin position="32"/>
        <end position="255"/>
    </location>
</feature>
<keyword evidence="2" id="KW-0732">Signal</keyword>
<dbReference type="RefSeq" id="WP_265127201.1">
    <property type="nucleotide sequence ID" value="NZ_JAPCHY010000004.1"/>
</dbReference>